<dbReference type="AlphaFoldDB" id="A0A5M8PSI6"/>
<name>A0A5M8PSI6_9LECA</name>
<feature type="compositionally biased region" description="Basic and acidic residues" evidence="1">
    <location>
        <begin position="58"/>
        <end position="78"/>
    </location>
</feature>
<reference evidence="2 3" key="1">
    <citation type="submission" date="2019-09" db="EMBL/GenBank/DDBJ databases">
        <title>The hologenome of the rock-dwelling lichen Lasallia pustulata.</title>
        <authorList>
            <person name="Greshake Tzovaras B."/>
            <person name="Segers F."/>
            <person name="Bicker A."/>
            <person name="Dal Grande F."/>
            <person name="Otte J."/>
            <person name="Hankeln T."/>
            <person name="Schmitt I."/>
            <person name="Ebersberger I."/>
        </authorList>
    </citation>
    <scope>NUCLEOTIDE SEQUENCE [LARGE SCALE GENOMIC DNA]</scope>
    <source>
        <strain evidence="2">A1-1</strain>
    </source>
</reference>
<feature type="region of interest" description="Disordered" evidence="1">
    <location>
        <begin position="26"/>
        <end position="91"/>
    </location>
</feature>
<accession>A0A5M8PSI6</accession>
<dbReference type="EMBL" id="VXIT01000005">
    <property type="protein sequence ID" value="KAA6412384.1"/>
    <property type="molecule type" value="Genomic_DNA"/>
</dbReference>
<sequence>MRHLANCPDTQEVTWASYHGNSFTAPRTNRAPYNTAIPPHHPPSQVLLSTNTPHTSNIHREDQRQQESTKTHLHEHFHSFPQNQPSRQHGSRMHLQLWQLLPVPHRTVHLQINRSSIRPLPMT</sequence>
<dbReference type="Proteomes" id="UP000324767">
    <property type="component" value="Unassembled WGS sequence"/>
</dbReference>
<evidence type="ECO:0000313" key="2">
    <source>
        <dbReference type="EMBL" id="KAA6412384.1"/>
    </source>
</evidence>
<protein>
    <submittedName>
        <fullName evidence="2">Uncharacterized protein</fullName>
    </submittedName>
</protein>
<organism evidence="2 3">
    <name type="scientific">Lasallia pustulata</name>
    <dbReference type="NCBI Taxonomy" id="136370"/>
    <lineage>
        <taxon>Eukaryota</taxon>
        <taxon>Fungi</taxon>
        <taxon>Dikarya</taxon>
        <taxon>Ascomycota</taxon>
        <taxon>Pezizomycotina</taxon>
        <taxon>Lecanoromycetes</taxon>
        <taxon>OSLEUM clade</taxon>
        <taxon>Umbilicariomycetidae</taxon>
        <taxon>Umbilicariales</taxon>
        <taxon>Umbilicariaceae</taxon>
        <taxon>Lasallia</taxon>
    </lineage>
</organism>
<evidence type="ECO:0000256" key="1">
    <source>
        <dbReference type="SAM" id="MobiDB-lite"/>
    </source>
</evidence>
<comment type="caution">
    <text evidence="2">The sequence shown here is derived from an EMBL/GenBank/DDBJ whole genome shotgun (WGS) entry which is preliminary data.</text>
</comment>
<gene>
    <name evidence="2" type="ORF">FRX48_03374</name>
</gene>
<evidence type="ECO:0000313" key="3">
    <source>
        <dbReference type="Proteomes" id="UP000324767"/>
    </source>
</evidence>
<feature type="compositionally biased region" description="Polar residues" evidence="1">
    <location>
        <begin position="46"/>
        <end position="56"/>
    </location>
</feature>
<proteinExistence type="predicted"/>